<feature type="region of interest" description="Disordered" evidence="1">
    <location>
        <begin position="118"/>
        <end position="142"/>
    </location>
</feature>
<evidence type="ECO:0008006" key="5">
    <source>
        <dbReference type="Google" id="ProtNLM"/>
    </source>
</evidence>
<evidence type="ECO:0000256" key="2">
    <source>
        <dbReference type="SAM" id="Phobius"/>
    </source>
</evidence>
<dbReference type="Proteomes" id="UP000327493">
    <property type="component" value="Chromosome 10"/>
</dbReference>
<sequence length="142" mass="16112">MRVILLVKTAVFLPLSLYFYAHILHTIIQSAKVMRRSQKVNVHLAKVFSLISLITFTAHVPGAVFALMAHLSVCHEMVRDLLLDLPLLSSPIILLCMNKELRNQCVLLLQRKHTNHHLERKSSSKTDEQPRSLSTGVTDTSY</sequence>
<feature type="transmembrane region" description="Helical" evidence="2">
    <location>
        <begin position="6"/>
        <end position="27"/>
    </location>
</feature>
<feature type="transmembrane region" description="Helical" evidence="2">
    <location>
        <begin position="47"/>
        <end position="69"/>
    </location>
</feature>
<comment type="caution">
    <text evidence="3">The sequence shown here is derived from an EMBL/GenBank/DDBJ whole genome shotgun (WGS) entry which is preliminary data.</text>
</comment>
<keyword evidence="2" id="KW-1133">Transmembrane helix</keyword>
<dbReference type="AlphaFoldDB" id="A0A5J5D6H0"/>
<evidence type="ECO:0000313" key="3">
    <source>
        <dbReference type="EMBL" id="KAA8589069.1"/>
    </source>
</evidence>
<keyword evidence="2" id="KW-0472">Membrane</keyword>
<keyword evidence="2" id="KW-0812">Transmembrane</keyword>
<feature type="compositionally biased region" description="Basic and acidic residues" evidence="1">
    <location>
        <begin position="118"/>
        <end position="130"/>
    </location>
</feature>
<protein>
    <recommendedName>
        <fullName evidence="5">G-protein coupled receptors family 1 profile domain-containing protein</fullName>
    </recommendedName>
</protein>
<name>A0A5J5D6H0_9PERO</name>
<dbReference type="EMBL" id="VOFY01000010">
    <property type="protein sequence ID" value="KAA8589069.1"/>
    <property type="molecule type" value="Genomic_DNA"/>
</dbReference>
<feature type="compositionally biased region" description="Polar residues" evidence="1">
    <location>
        <begin position="131"/>
        <end position="142"/>
    </location>
</feature>
<dbReference type="Gene3D" id="1.20.1070.10">
    <property type="entry name" value="Rhodopsin 7-helix transmembrane proteins"/>
    <property type="match status" value="1"/>
</dbReference>
<accession>A0A5J5D6H0</accession>
<organism evidence="3 4">
    <name type="scientific">Etheostoma spectabile</name>
    <name type="common">orangethroat darter</name>
    <dbReference type="NCBI Taxonomy" id="54343"/>
    <lineage>
        <taxon>Eukaryota</taxon>
        <taxon>Metazoa</taxon>
        <taxon>Chordata</taxon>
        <taxon>Craniata</taxon>
        <taxon>Vertebrata</taxon>
        <taxon>Euteleostomi</taxon>
        <taxon>Actinopterygii</taxon>
        <taxon>Neopterygii</taxon>
        <taxon>Teleostei</taxon>
        <taxon>Neoteleostei</taxon>
        <taxon>Acanthomorphata</taxon>
        <taxon>Eupercaria</taxon>
        <taxon>Perciformes</taxon>
        <taxon>Percoidei</taxon>
        <taxon>Percidae</taxon>
        <taxon>Etheostomatinae</taxon>
        <taxon>Etheostoma</taxon>
    </lineage>
</organism>
<dbReference type="SUPFAM" id="SSF81321">
    <property type="entry name" value="Family A G protein-coupled receptor-like"/>
    <property type="match status" value="1"/>
</dbReference>
<evidence type="ECO:0000313" key="4">
    <source>
        <dbReference type="Proteomes" id="UP000327493"/>
    </source>
</evidence>
<gene>
    <name evidence="3" type="ORF">FQN60_010414</name>
</gene>
<reference evidence="3 4" key="1">
    <citation type="submission" date="2019-08" db="EMBL/GenBank/DDBJ databases">
        <title>A chromosome-level genome assembly, high-density linkage maps, and genome scans reveal the genomic architecture of hybrid incompatibilities underlying speciation via character displacement in darters (Percidae: Etheostominae).</title>
        <authorList>
            <person name="Moran R.L."/>
            <person name="Catchen J.M."/>
            <person name="Fuller R.C."/>
        </authorList>
    </citation>
    <scope>NUCLEOTIDE SEQUENCE [LARGE SCALE GENOMIC DNA]</scope>
    <source>
        <strain evidence="3">EspeVRDwgs_2016</strain>
        <tissue evidence="3">Muscle</tissue>
    </source>
</reference>
<proteinExistence type="predicted"/>
<evidence type="ECO:0000256" key="1">
    <source>
        <dbReference type="SAM" id="MobiDB-lite"/>
    </source>
</evidence>
<keyword evidence="4" id="KW-1185">Reference proteome</keyword>